<protein>
    <submittedName>
        <fullName evidence="1">Uncharacterized protein</fullName>
    </submittedName>
</protein>
<dbReference type="Proteomes" id="UP000434052">
    <property type="component" value="Unassembled WGS sequence"/>
</dbReference>
<comment type="caution">
    <text evidence="1">The sequence shown here is derived from an EMBL/GenBank/DDBJ whole genome shotgun (WGS) entry which is preliminary data.</text>
</comment>
<name>A0A6P1ZBC9_9BACT</name>
<dbReference type="AlphaFoldDB" id="A0A6P1ZBC9"/>
<accession>A0A6P1ZBC9</accession>
<sequence>KAKLNKDLDLLGGATIIKAFFEKGSTSEYQMARPEWFHDVTVDAVDQLTGVKGTTLLNLAAGQTTQDEREGNIPHLWGV</sequence>
<feature type="non-terminal residue" evidence="1">
    <location>
        <position position="1"/>
    </location>
</feature>
<gene>
    <name evidence="1" type="ORF">DQK91_22275</name>
</gene>
<evidence type="ECO:0000313" key="2">
    <source>
        <dbReference type="Proteomes" id="UP000434052"/>
    </source>
</evidence>
<proteinExistence type="predicted"/>
<evidence type="ECO:0000313" key="1">
    <source>
        <dbReference type="EMBL" id="TVM28492.1"/>
    </source>
</evidence>
<organism evidence="1 2">
    <name type="scientific">Oceanidesulfovibrio marinus</name>
    <dbReference type="NCBI Taxonomy" id="370038"/>
    <lineage>
        <taxon>Bacteria</taxon>
        <taxon>Pseudomonadati</taxon>
        <taxon>Thermodesulfobacteriota</taxon>
        <taxon>Desulfovibrionia</taxon>
        <taxon>Desulfovibrionales</taxon>
        <taxon>Desulfovibrionaceae</taxon>
        <taxon>Oceanidesulfovibrio</taxon>
    </lineage>
</organism>
<reference evidence="1 2" key="1">
    <citation type="submission" date="2018-06" db="EMBL/GenBank/DDBJ databases">
        <title>Complete genome of Desulfovibrio marinus P48SEP.</title>
        <authorList>
            <person name="Crispim J.S."/>
            <person name="Vidigal P.M.P."/>
            <person name="Silva L.C.F."/>
            <person name="Araujo L.C."/>
            <person name="Laguardia C.N."/>
            <person name="Dias R.S."/>
            <person name="Sousa M.P."/>
            <person name="Paula S.O."/>
            <person name="Silva C."/>
        </authorList>
    </citation>
    <scope>NUCLEOTIDE SEQUENCE [LARGE SCALE GENOMIC DNA]</scope>
    <source>
        <strain evidence="1 2">P48SEP</strain>
    </source>
</reference>
<dbReference type="EMBL" id="QMIF01000111">
    <property type="protein sequence ID" value="TVM28492.1"/>
    <property type="molecule type" value="Genomic_DNA"/>
</dbReference>